<dbReference type="InterPro" id="IPR001628">
    <property type="entry name" value="Znf_hrmn_rcpt"/>
</dbReference>
<evidence type="ECO:0000256" key="1">
    <source>
        <dbReference type="ARBA" id="ARBA00022723"/>
    </source>
</evidence>
<dbReference type="Gene3D" id="3.30.50.10">
    <property type="entry name" value="Erythroid Transcription Factor GATA-1, subunit A"/>
    <property type="match status" value="1"/>
</dbReference>
<evidence type="ECO:0000256" key="7">
    <source>
        <dbReference type="ARBA" id="ARBA00023170"/>
    </source>
</evidence>
<name>A0AAN5DIA5_9BILA</name>
<dbReference type="GO" id="GO:0005634">
    <property type="term" value="C:nucleus"/>
    <property type="evidence" value="ECO:0007669"/>
    <property type="project" value="TreeGrafter"/>
</dbReference>
<keyword evidence="5" id="KW-0238">DNA-binding</keyword>
<keyword evidence="2" id="KW-0863">Zinc-finger</keyword>
<evidence type="ECO:0000313" key="11">
    <source>
        <dbReference type="Proteomes" id="UP001328107"/>
    </source>
</evidence>
<dbReference type="InterPro" id="IPR013088">
    <property type="entry name" value="Znf_NHR/GATA"/>
</dbReference>
<dbReference type="InterPro" id="IPR000536">
    <property type="entry name" value="Nucl_hrmn_rcpt_lig-bd"/>
</dbReference>
<accession>A0AAN5DIA5</accession>
<dbReference type="PANTHER" id="PTHR46011">
    <property type="entry name" value="NUCLEAR HORMONE RECEPTOR FAMILY MEMBER NHR-86-RELATED"/>
    <property type="match status" value="1"/>
</dbReference>
<dbReference type="Pfam" id="PF00104">
    <property type="entry name" value="Hormone_recep"/>
    <property type="match status" value="1"/>
</dbReference>
<keyword evidence="6" id="KW-0804">Transcription</keyword>
<dbReference type="AlphaFoldDB" id="A0AAN5DIA5"/>
<dbReference type="GO" id="GO:0008270">
    <property type="term" value="F:zinc ion binding"/>
    <property type="evidence" value="ECO:0007669"/>
    <property type="project" value="UniProtKB-KW"/>
</dbReference>
<keyword evidence="8" id="KW-0539">Nucleus</keyword>
<dbReference type="SUPFAM" id="SSF48508">
    <property type="entry name" value="Nuclear receptor ligand-binding domain"/>
    <property type="match status" value="1"/>
</dbReference>
<evidence type="ECO:0000256" key="3">
    <source>
        <dbReference type="ARBA" id="ARBA00022833"/>
    </source>
</evidence>
<evidence type="ECO:0000313" key="10">
    <source>
        <dbReference type="EMBL" id="GMR62767.1"/>
    </source>
</evidence>
<protein>
    <recommendedName>
        <fullName evidence="9">Nuclear receptor domain-containing protein</fullName>
    </recommendedName>
</protein>
<dbReference type="SMART" id="SM00399">
    <property type="entry name" value="ZnF_C4"/>
    <property type="match status" value="1"/>
</dbReference>
<evidence type="ECO:0000259" key="9">
    <source>
        <dbReference type="PROSITE" id="PS51030"/>
    </source>
</evidence>
<comment type="caution">
    <text evidence="10">The sequence shown here is derived from an EMBL/GenBank/DDBJ whole genome shotgun (WGS) entry which is preliminary data.</text>
</comment>
<sequence length="252" mass="28340">MIGMNEGRKCLICFTSAGRCRLGIDCCRACAVFYKRLLTSKRMPYECISEDGKCAERGAILACRKCRFKRFSEVLKRADSSSCEEIHIEDNSTNVSYDSSIELLELGFKSNSFIDHNTFSLNLPKSSSTPLLDKIRWGYSALSANLQRTKSINRNLYNRVKPDSVEFTALLGLAFWNNGVASINDELLTAVQKNRRVILSELHNVYMSRGTTDYAARLGDLLCLLSVMEENVTLSVHKMKFIDTSAILKSVT</sequence>
<keyword evidence="3" id="KW-0862">Zinc</keyword>
<organism evidence="10 11">
    <name type="scientific">Pristionchus mayeri</name>
    <dbReference type="NCBI Taxonomy" id="1317129"/>
    <lineage>
        <taxon>Eukaryota</taxon>
        <taxon>Metazoa</taxon>
        <taxon>Ecdysozoa</taxon>
        <taxon>Nematoda</taxon>
        <taxon>Chromadorea</taxon>
        <taxon>Rhabditida</taxon>
        <taxon>Rhabditina</taxon>
        <taxon>Diplogasteromorpha</taxon>
        <taxon>Diplogasteroidea</taxon>
        <taxon>Neodiplogasteridae</taxon>
        <taxon>Pristionchus</taxon>
    </lineage>
</organism>
<feature type="domain" description="Nuclear receptor" evidence="9">
    <location>
        <begin position="7"/>
        <end position="83"/>
    </location>
</feature>
<proteinExistence type="predicted"/>
<dbReference type="SMART" id="SM00430">
    <property type="entry name" value="HOLI"/>
    <property type="match status" value="1"/>
</dbReference>
<evidence type="ECO:0000256" key="2">
    <source>
        <dbReference type="ARBA" id="ARBA00022771"/>
    </source>
</evidence>
<dbReference type="Proteomes" id="UP001328107">
    <property type="component" value="Unassembled WGS sequence"/>
</dbReference>
<keyword evidence="11" id="KW-1185">Reference proteome</keyword>
<gene>
    <name evidence="10" type="ORF">PMAYCL1PPCAC_32962</name>
</gene>
<dbReference type="GO" id="GO:0043565">
    <property type="term" value="F:sequence-specific DNA binding"/>
    <property type="evidence" value="ECO:0007669"/>
    <property type="project" value="InterPro"/>
</dbReference>
<dbReference type="PROSITE" id="PS51030">
    <property type="entry name" value="NUCLEAR_REC_DBD_2"/>
    <property type="match status" value="1"/>
</dbReference>
<evidence type="ECO:0000256" key="6">
    <source>
        <dbReference type="ARBA" id="ARBA00023163"/>
    </source>
</evidence>
<evidence type="ECO:0000256" key="8">
    <source>
        <dbReference type="ARBA" id="ARBA00023242"/>
    </source>
</evidence>
<dbReference type="EMBL" id="BTRK01000006">
    <property type="protein sequence ID" value="GMR62767.1"/>
    <property type="molecule type" value="Genomic_DNA"/>
</dbReference>
<dbReference type="GO" id="GO:0003700">
    <property type="term" value="F:DNA-binding transcription factor activity"/>
    <property type="evidence" value="ECO:0007669"/>
    <property type="project" value="InterPro"/>
</dbReference>
<dbReference type="InterPro" id="IPR035500">
    <property type="entry name" value="NHR-like_dom_sf"/>
</dbReference>
<dbReference type="SUPFAM" id="SSF57716">
    <property type="entry name" value="Glucocorticoid receptor-like (DNA-binding domain)"/>
    <property type="match status" value="1"/>
</dbReference>
<reference evidence="11" key="1">
    <citation type="submission" date="2022-10" db="EMBL/GenBank/DDBJ databases">
        <title>Genome assembly of Pristionchus species.</title>
        <authorList>
            <person name="Yoshida K."/>
            <person name="Sommer R.J."/>
        </authorList>
    </citation>
    <scope>NUCLEOTIDE SEQUENCE [LARGE SCALE GENOMIC DNA]</scope>
    <source>
        <strain evidence="11">RS5460</strain>
    </source>
</reference>
<keyword evidence="1" id="KW-0479">Metal-binding</keyword>
<dbReference type="PANTHER" id="PTHR46011:SF6">
    <property type="entry name" value="HIGH ZINC ACTIVATED NUCLEAR RECEPTOR PROTEIN"/>
    <property type="match status" value="1"/>
</dbReference>
<evidence type="ECO:0000256" key="4">
    <source>
        <dbReference type="ARBA" id="ARBA00023015"/>
    </source>
</evidence>
<keyword evidence="7" id="KW-0675">Receptor</keyword>
<keyword evidence="4" id="KW-0805">Transcription regulation</keyword>
<evidence type="ECO:0000256" key="5">
    <source>
        <dbReference type="ARBA" id="ARBA00023125"/>
    </source>
</evidence>
<dbReference type="Gene3D" id="1.10.565.10">
    <property type="entry name" value="Retinoid X Receptor"/>
    <property type="match status" value="1"/>
</dbReference>